<dbReference type="GO" id="GO:0005886">
    <property type="term" value="C:plasma membrane"/>
    <property type="evidence" value="ECO:0007669"/>
    <property type="project" value="UniProtKB-SubCell"/>
</dbReference>
<dbReference type="PANTHER" id="PTHR12677:SF59">
    <property type="entry name" value="GOLGI APPARATUS MEMBRANE PROTEIN TVP38-RELATED"/>
    <property type="match status" value="1"/>
</dbReference>
<evidence type="ECO:0000256" key="2">
    <source>
        <dbReference type="ARBA" id="ARBA00022475"/>
    </source>
</evidence>
<protein>
    <recommendedName>
        <fullName evidence="7">VTT domain-containing protein</fullName>
    </recommendedName>
</protein>
<evidence type="ECO:0000256" key="5">
    <source>
        <dbReference type="ARBA" id="ARBA00023136"/>
    </source>
</evidence>
<dbReference type="PANTHER" id="PTHR12677">
    <property type="entry name" value="GOLGI APPARATUS MEMBRANE PROTEIN TVP38-RELATED"/>
    <property type="match status" value="1"/>
</dbReference>
<dbReference type="AlphaFoldDB" id="A0A382K768"/>
<keyword evidence="4 6" id="KW-1133">Transmembrane helix</keyword>
<dbReference type="EMBL" id="UINC01078452">
    <property type="protein sequence ID" value="SVC19535.1"/>
    <property type="molecule type" value="Genomic_DNA"/>
</dbReference>
<dbReference type="Pfam" id="PF09335">
    <property type="entry name" value="VTT_dom"/>
    <property type="match status" value="1"/>
</dbReference>
<evidence type="ECO:0000256" key="3">
    <source>
        <dbReference type="ARBA" id="ARBA00022692"/>
    </source>
</evidence>
<feature type="non-terminal residue" evidence="8">
    <location>
        <position position="1"/>
    </location>
</feature>
<feature type="transmembrane region" description="Helical" evidence="6">
    <location>
        <begin position="32"/>
        <end position="61"/>
    </location>
</feature>
<name>A0A382K768_9ZZZZ</name>
<evidence type="ECO:0000256" key="1">
    <source>
        <dbReference type="ARBA" id="ARBA00004651"/>
    </source>
</evidence>
<proteinExistence type="predicted"/>
<dbReference type="InterPro" id="IPR032816">
    <property type="entry name" value="VTT_dom"/>
</dbReference>
<gene>
    <name evidence="8" type="ORF">METZ01_LOCUS272389</name>
</gene>
<feature type="domain" description="VTT" evidence="7">
    <location>
        <begin position="25"/>
        <end position="142"/>
    </location>
</feature>
<reference evidence="8" key="1">
    <citation type="submission" date="2018-05" db="EMBL/GenBank/DDBJ databases">
        <authorList>
            <person name="Lanie J.A."/>
            <person name="Ng W.-L."/>
            <person name="Kazmierczak K.M."/>
            <person name="Andrzejewski T.M."/>
            <person name="Davidsen T.M."/>
            <person name="Wayne K.J."/>
            <person name="Tettelin H."/>
            <person name="Glass J.I."/>
            <person name="Rusch D."/>
            <person name="Podicherti R."/>
            <person name="Tsui H.-C.T."/>
            <person name="Winkler M.E."/>
        </authorList>
    </citation>
    <scope>NUCLEOTIDE SEQUENCE</scope>
</reference>
<sequence>WVESIGIWGPFAFAAGYAIATVAMVPGSLLTLLAGAIFGLGTGVATVFIGASVGATLAFLISRYGARSWIEQKLDGYEKFASIDRAVGNEGLKIVILLRLSPLFPFNLLNYALGLTSVRLGEYVFAHLAMLPATFLYVYYGRLAGAVAEVASRSGAQRDGGYYALLGLGLIATLVVITIVTRISTQVLNGITDDR</sequence>
<keyword evidence="3 6" id="KW-0812">Transmembrane</keyword>
<feature type="transmembrane region" description="Helical" evidence="6">
    <location>
        <begin position="160"/>
        <end position="180"/>
    </location>
</feature>
<comment type="subcellular location">
    <subcellularLocation>
        <location evidence="1">Cell membrane</location>
        <topology evidence="1">Multi-pass membrane protein</topology>
    </subcellularLocation>
</comment>
<evidence type="ECO:0000313" key="8">
    <source>
        <dbReference type="EMBL" id="SVC19535.1"/>
    </source>
</evidence>
<accession>A0A382K768</accession>
<keyword evidence="5 6" id="KW-0472">Membrane</keyword>
<evidence type="ECO:0000256" key="4">
    <source>
        <dbReference type="ARBA" id="ARBA00022989"/>
    </source>
</evidence>
<feature type="transmembrane region" description="Helical" evidence="6">
    <location>
        <begin position="94"/>
        <end position="113"/>
    </location>
</feature>
<dbReference type="InterPro" id="IPR015414">
    <property type="entry name" value="TMEM64"/>
</dbReference>
<organism evidence="8">
    <name type="scientific">marine metagenome</name>
    <dbReference type="NCBI Taxonomy" id="408172"/>
    <lineage>
        <taxon>unclassified sequences</taxon>
        <taxon>metagenomes</taxon>
        <taxon>ecological metagenomes</taxon>
    </lineage>
</organism>
<evidence type="ECO:0000256" key="6">
    <source>
        <dbReference type="SAM" id="Phobius"/>
    </source>
</evidence>
<keyword evidence="2" id="KW-1003">Cell membrane</keyword>
<feature type="transmembrane region" description="Helical" evidence="6">
    <location>
        <begin position="120"/>
        <end position="140"/>
    </location>
</feature>
<feature type="transmembrane region" description="Helical" evidence="6">
    <location>
        <begin position="6"/>
        <end position="25"/>
    </location>
</feature>
<evidence type="ECO:0000259" key="7">
    <source>
        <dbReference type="Pfam" id="PF09335"/>
    </source>
</evidence>